<dbReference type="GO" id="GO:0016877">
    <property type="term" value="F:ligase activity, forming carbon-sulfur bonds"/>
    <property type="evidence" value="ECO:0007669"/>
    <property type="project" value="UniProtKB-ARBA"/>
</dbReference>
<accession>A0A7S4SIQ4</accession>
<organism evidence="3">
    <name type="scientific">Alexandrium monilatum</name>
    <dbReference type="NCBI Taxonomy" id="311494"/>
    <lineage>
        <taxon>Eukaryota</taxon>
        <taxon>Sar</taxon>
        <taxon>Alveolata</taxon>
        <taxon>Dinophyceae</taxon>
        <taxon>Gonyaulacales</taxon>
        <taxon>Pyrocystaceae</taxon>
        <taxon>Alexandrium</taxon>
    </lineage>
</organism>
<dbReference type="EMBL" id="HBNR01071779">
    <property type="protein sequence ID" value="CAE4647051.1"/>
    <property type="molecule type" value="Transcribed_RNA"/>
</dbReference>
<proteinExistence type="predicted"/>
<evidence type="ECO:0000259" key="1">
    <source>
        <dbReference type="Pfam" id="PF00501"/>
    </source>
</evidence>
<dbReference type="AlphaFoldDB" id="A0A7S4SIQ4"/>
<dbReference type="InterPro" id="IPR050237">
    <property type="entry name" value="ATP-dep_AMP-bd_enzyme"/>
</dbReference>
<name>A0A7S4SIQ4_9DINO</name>
<dbReference type="PANTHER" id="PTHR43767">
    <property type="entry name" value="LONG-CHAIN-FATTY-ACID--COA LIGASE"/>
    <property type="match status" value="1"/>
</dbReference>
<protein>
    <recommendedName>
        <fullName evidence="4">AMP-dependent synthetase/ligase domain-containing protein</fullName>
    </recommendedName>
</protein>
<evidence type="ECO:0000259" key="2">
    <source>
        <dbReference type="Pfam" id="PF13193"/>
    </source>
</evidence>
<dbReference type="InterPro" id="IPR000873">
    <property type="entry name" value="AMP-dep_synth/lig_dom"/>
</dbReference>
<dbReference type="Gene3D" id="3.40.50.12780">
    <property type="entry name" value="N-terminal domain of ligase-like"/>
    <property type="match status" value="1"/>
</dbReference>
<dbReference type="PROSITE" id="PS00455">
    <property type="entry name" value="AMP_BINDING"/>
    <property type="match status" value="1"/>
</dbReference>
<dbReference type="Pfam" id="PF13193">
    <property type="entry name" value="AMP-binding_C"/>
    <property type="match status" value="1"/>
</dbReference>
<gene>
    <name evidence="3" type="ORF">AMON00008_LOCUS50872</name>
</gene>
<dbReference type="InterPro" id="IPR045851">
    <property type="entry name" value="AMP-bd_C_sf"/>
</dbReference>
<dbReference type="PANTHER" id="PTHR43767:SF11">
    <property type="entry name" value="MEDIUM-CHAIN-FATTY-ACID--COA LIGASE"/>
    <property type="match status" value="1"/>
</dbReference>
<dbReference type="Pfam" id="PF00501">
    <property type="entry name" value="AMP-binding"/>
    <property type="match status" value="1"/>
</dbReference>
<dbReference type="NCBIfam" id="NF004837">
    <property type="entry name" value="PRK06187.1"/>
    <property type="match status" value="1"/>
</dbReference>
<sequence length="561" mass="61620">MAATNPRDHFPLLLHSLCDRGARMQPDNLIVTKTTAGYNTLTFQEHQARTLRLASALDKWGVKVGDRVATMMWNTAQHFQCYHAISCMGAILHTLNLRLGPADLGFIIKHAADRVVFVDSSILGILAGVESPVLDSVQLYVCVGEDGAPGKWTLPPQIPKAKTQDFEAFLGTGNETFVWPEVPETSLHALCYTSGTTGVPKGAAYSQRSTYLHTLACGGADQLGIRGSDVVLPFVPMFHVLSWGVPFILMTLGARTVFNGRFMDPDSLLDCFADWGVHFSCGVPAVWQGVRAAIERRGVAKLAEVLRLRLVTCGGSAPPEEMMAWYMDNLKVEFLQGWGMTETNPLCSLGRYVAKHKDLAKSPDELLRNISKAGLPVPGVDVRIADPDNLERSMPQGEPGELLVRGPRVIQEYFQHPAPDKFHKGWLITGDVAKIDEEGAIVISDRSKDVIKSGGEWISSIDLENHITAMDGIAMAAVVAVPHPRWDERPLAAVVLEPGVSRKGLKQRIDEHCLKRFARFQLPDDVVVWAEIPLTSMGKIDKAAIRERLRAEAYVLPTAKL</sequence>
<evidence type="ECO:0000313" key="3">
    <source>
        <dbReference type="EMBL" id="CAE4647051.1"/>
    </source>
</evidence>
<feature type="domain" description="AMP-binding enzyme C-terminal" evidence="2">
    <location>
        <begin position="463"/>
        <end position="539"/>
    </location>
</feature>
<dbReference type="SUPFAM" id="SSF56801">
    <property type="entry name" value="Acetyl-CoA synthetase-like"/>
    <property type="match status" value="1"/>
</dbReference>
<dbReference type="InterPro" id="IPR020845">
    <property type="entry name" value="AMP-binding_CS"/>
</dbReference>
<dbReference type="Gene3D" id="3.30.300.30">
    <property type="match status" value="1"/>
</dbReference>
<feature type="domain" description="AMP-dependent synthetase/ligase" evidence="1">
    <location>
        <begin position="20"/>
        <end position="414"/>
    </location>
</feature>
<dbReference type="InterPro" id="IPR025110">
    <property type="entry name" value="AMP-bd_C"/>
</dbReference>
<evidence type="ECO:0008006" key="4">
    <source>
        <dbReference type="Google" id="ProtNLM"/>
    </source>
</evidence>
<reference evidence="3" key="1">
    <citation type="submission" date="2021-01" db="EMBL/GenBank/DDBJ databases">
        <authorList>
            <person name="Corre E."/>
            <person name="Pelletier E."/>
            <person name="Niang G."/>
            <person name="Scheremetjew M."/>
            <person name="Finn R."/>
            <person name="Kale V."/>
            <person name="Holt S."/>
            <person name="Cochrane G."/>
            <person name="Meng A."/>
            <person name="Brown T."/>
            <person name="Cohen L."/>
        </authorList>
    </citation>
    <scope>NUCLEOTIDE SEQUENCE</scope>
    <source>
        <strain evidence="3">CCMP3105</strain>
    </source>
</reference>
<dbReference type="InterPro" id="IPR042099">
    <property type="entry name" value="ANL_N_sf"/>
</dbReference>